<dbReference type="EMBL" id="JARH01000200">
    <property type="protein sequence ID" value="EXF84177.1"/>
    <property type="molecule type" value="Genomic_DNA"/>
</dbReference>
<keyword evidence="4" id="KW-1185">Reference proteome</keyword>
<reference evidence="3 4" key="1">
    <citation type="submission" date="2014-02" db="EMBL/GenBank/DDBJ databases">
        <title>The genome sequence of Colletotrichum fioriniae PJ7.</title>
        <authorList>
            <person name="Baroncelli R."/>
            <person name="Thon M.R."/>
        </authorList>
    </citation>
    <scope>NUCLEOTIDE SEQUENCE [LARGE SCALE GENOMIC DNA]</scope>
    <source>
        <strain evidence="3 4">PJ7</strain>
    </source>
</reference>
<evidence type="ECO:0000259" key="2">
    <source>
        <dbReference type="Pfam" id="PF01738"/>
    </source>
</evidence>
<dbReference type="HOGENOM" id="CLU_048587_0_0_1"/>
<comment type="similarity">
    <text evidence="1">Belongs to the polyketide transferase af380 family.</text>
</comment>
<dbReference type="KEGG" id="cfj:CFIO01_09296"/>
<proteinExistence type="inferred from homology"/>
<dbReference type="InterPro" id="IPR029058">
    <property type="entry name" value="AB_hydrolase_fold"/>
</dbReference>
<dbReference type="Gene3D" id="1.10.10.800">
    <property type="match status" value="1"/>
</dbReference>
<gene>
    <name evidence="3" type="ORF">CFIO01_09296</name>
</gene>
<dbReference type="OrthoDB" id="2498029at2759"/>
<sequence length="309" mass="33478">MSAPAKVTFTSRGYKLASHLYAPVVNSPNRSGAAIIIAHPWTSVKEHSPAHYAPVLSQAGFYCLANDAAYQGESEGEPRYLEDPGQRVEDIKSAVTYLVSRDEIDSDKIGVLGICASGGYVSFAAQTDLRIKAVAISAGVCSGTMARRGLDKDGSNLDILHAQLKAATKDRNSDVTGEKTDIVHMLPDEFNPANAPAEMPESFRDLASYYCTARATANHPRVPNLCLPRSWDVMGNFDAFAWNQLISPRPFLAITGTKAASRWYSEDAVAKAKEPKELFVVGGLTHADLYDNVEAAGAKLNQFFSKYLV</sequence>
<dbReference type="InterPro" id="IPR002925">
    <property type="entry name" value="Dienelactn_hydro"/>
</dbReference>
<organism evidence="3 4">
    <name type="scientific">Colletotrichum fioriniae PJ7</name>
    <dbReference type="NCBI Taxonomy" id="1445577"/>
    <lineage>
        <taxon>Eukaryota</taxon>
        <taxon>Fungi</taxon>
        <taxon>Dikarya</taxon>
        <taxon>Ascomycota</taxon>
        <taxon>Pezizomycotina</taxon>
        <taxon>Sordariomycetes</taxon>
        <taxon>Hypocreomycetidae</taxon>
        <taxon>Glomerellales</taxon>
        <taxon>Glomerellaceae</taxon>
        <taxon>Colletotrichum</taxon>
        <taxon>Colletotrichum acutatum species complex</taxon>
    </lineage>
</organism>
<dbReference type="eggNOG" id="ENOG502RZ4Q">
    <property type="taxonomic scope" value="Eukaryota"/>
</dbReference>
<dbReference type="Pfam" id="PF01738">
    <property type="entry name" value="DLH"/>
    <property type="match status" value="1"/>
</dbReference>
<dbReference type="Proteomes" id="UP000020467">
    <property type="component" value="Unassembled WGS sequence"/>
</dbReference>
<feature type="domain" description="Dienelactone hydrolase" evidence="2">
    <location>
        <begin position="27"/>
        <end position="136"/>
    </location>
</feature>
<dbReference type="AlphaFoldDB" id="A0A010QVE8"/>
<protein>
    <recommendedName>
        <fullName evidence="2">Dienelactone hydrolase domain-containing protein</fullName>
    </recommendedName>
</protein>
<dbReference type="InterPro" id="IPR051411">
    <property type="entry name" value="Polyketide_trans_af380"/>
</dbReference>
<dbReference type="SUPFAM" id="SSF53474">
    <property type="entry name" value="alpha/beta-Hydrolases"/>
    <property type="match status" value="1"/>
</dbReference>
<evidence type="ECO:0000313" key="3">
    <source>
        <dbReference type="EMBL" id="EXF84177.1"/>
    </source>
</evidence>
<dbReference type="Gene3D" id="3.40.50.1820">
    <property type="entry name" value="alpha/beta hydrolase"/>
    <property type="match status" value="1"/>
</dbReference>
<name>A0A010QVE8_9PEZI</name>
<accession>A0A010QVE8</accession>
<evidence type="ECO:0000313" key="4">
    <source>
        <dbReference type="Proteomes" id="UP000020467"/>
    </source>
</evidence>
<comment type="caution">
    <text evidence="3">The sequence shown here is derived from an EMBL/GenBank/DDBJ whole genome shotgun (WGS) entry which is preliminary data.</text>
</comment>
<dbReference type="PANTHER" id="PTHR47751:SF1">
    <property type="entry name" value="SUPERFAMILY HYDROLASE, PUTATIVE (AFU_ORTHOLOGUE AFUA_2G16580)-RELATED"/>
    <property type="match status" value="1"/>
</dbReference>
<evidence type="ECO:0000256" key="1">
    <source>
        <dbReference type="ARBA" id="ARBA00029464"/>
    </source>
</evidence>
<dbReference type="GO" id="GO:0016787">
    <property type="term" value="F:hydrolase activity"/>
    <property type="evidence" value="ECO:0007669"/>
    <property type="project" value="InterPro"/>
</dbReference>
<dbReference type="PANTHER" id="PTHR47751">
    <property type="entry name" value="SUPERFAMILY HYDROLASE, PUTATIVE (AFU_ORTHOLOGUE AFUA_2G16580)-RELATED"/>
    <property type="match status" value="1"/>
</dbReference>